<feature type="region of interest" description="Disordered" evidence="1">
    <location>
        <begin position="57"/>
        <end position="107"/>
    </location>
</feature>
<dbReference type="GO" id="GO:0030198">
    <property type="term" value="P:extracellular matrix organization"/>
    <property type="evidence" value="ECO:0007669"/>
    <property type="project" value="TreeGrafter"/>
</dbReference>
<feature type="compositionally biased region" description="Basic and acidic residues" evidence="1">
    <location>
        <begin position="281"/>
        <end position="290"/>
    </location>
</feature>
<accession>A0A9P0C6N4</accession>
<dbReference type="SUPFAM" id="SSF82153">
    <property type="entry name" value="FAS1 domain"/>
    <property type="match status" value="4"/>
</dbReference>
<feature type="compositionally biased region" description="Acidic residues" evidence="1">
    <location>
        <begin position="98"/>
        <end position="107"/>
    </location>
</feature>
<evidence type="ECO:0000313" key="4">
    <source>
        <dbReference type="EMBL" id="CAH0775780.1"/>
    </source>
</evidence>
<dbReference type="GO" id="GO:0031012">
    <property type="term" value="C:extracellular matrix"/>
    <property type="evidence" value="ECO:0007669"/>
    <property type="project" value="TreeGrafter"/>
</dbReference>
<dbReference type="PANTHER" id="PTHR10900">
    <property type="entry name" value="PERIOSTIN-RELATED"/>
    <property type="match status" value="1"/>
</dbReference>
<protein>
    <recommendedName>
        <fullName evidence="3">FAS1 domain-containing protein</fullName>
    </recommendedName>
</protein>
<evidence type="ECO:0000313" key="5">
    <source>
        <dbReference type="Proteomes" id="UP001152759"/>
    </source>
</evidence>
<dbReference type="FunFam" id="2.30.180.10:FF:000032">
    <property type="entry name" value="Fasciclin domain-containing protein, putative"/>
    <property type="match status" value="1"/>
</dbReference>
<gene>
    <name evidence="4" type="ORF">BEMITA_LOCUS11951</name>
</gene>
<organism evidence="4 5">
    <name type="scientific">Bemisia tabaci</name>
    <name type="common">Sweetpotato whitefly</name>
    <name type="synonym">Aleurodes tabaci</name>
    <dbReference type="NCBI Taxonomy" id="7038"/>
    <lineage>
        <taxon>Eukaryota</taxon>
        <taxon>Metazoa</taxon>
        <taxon>Ecdysozoa</taxon>
        <taxon>Arthropoda</taxon>
        <taxon>Hexapoda</taxon>
        <taxon>Insecta</taxon>
        <taxon>Pterygota</taxon>
        <taxon>Neoptera</taxon>
        <taxon>Paraneoptera</taxon>
        <taxon>Hemiptera</taxon>
        <taxon>Sternorrhyncha</taxon>
        <taxon>Aleyrodoidea</taxon>
        <taxon>Aleyrodidae</taxon>
        <taxon>Aleyrodinae</taxon>
        <taxon>Bemisia</taxon>
    </lineage>
</organism>
<dbReference type="EMBL" id="OU963868">
    <property type="protein sequence ID" value="CAH0775780.1"/>
    <property type="molecule type" value="Genomic_DNA"/>
</dbReference>
<reference evidence="4" key="1">
    <citation type="submission" date="2021-12" db="EMBL/GenBank/DDBJ databases">
        <authorList>
            <person name="King R."/>
        </authorList>
    </citation>
    <scope>NUCLEOTIDE SEQUENCE</scope>
</reference>
<keyword evidence="2" id="KW-0732">Signal</keyword>
<dbReference type="Proteomes" id="UP001152759">
    <property type="component" value="Chromosome 7"/>
</dbReference>
<dbReference type="Pfam" id="PF02469">
    <property type="entry name" value="Fasciclin"/>
    <property type="match status" value="4"/>
</dbReference>
<feature type="domain" description="FAS1" evidence="3">
    <location>
        <begin position="387"/>
        <end position="521"/>
    </location>
</feature>
<dbReference type="PROSITE" id="PS50213">
    <property type="entry name" value="FAS1"/>
    <property type="match status" value="4"/>
</dbReference>
<dbReference type="GO" id="GO:0005615">
    <property type="term" value="C:extracellular space"/>
    <property type="evidence" value="ECO:0007669"/>
    <property type="project" value="TreeGrafter"/>
</dbReference>
<feature type="region of interest" description="Disordered" evidence="1">
    <location>
        <begin position="268"/>
        <end position="305"/>
    </location>
</feature>
<evidence type="ECO:0000259" key="3">
    <source>
        <dbReference type="PROSITE" id="PS50213"/>
    </source>
</evidence>
<feature type="domain" description="FAS1" evidence="3">
    <location>
        <begin position="525"/>
        <end position="662"/>
    </location>
</feature>
<dbReference type="KEGG" id="btab:109032072"/>
<dbReference type="SMART" id="SM00554">
    <property type="entry name" value="FAS1"/>
    <property type="match status" value="4"/>
</dbReference>
<feature type="compositionally biased region" description="Polar residues" evidence="1">
    <location>
        <begin position="79"/>
        <end position="92"/>
    </location>
</feature>
<name>A0A9P0C6N4_BEMTA</name>
<sequence>MRFEKNHSAFVLLGLCAFVAAASAQLQNHHFWKTIENGMRKDIEAAHQDFMDLFAQPSDVKPKVEASPATSSEEKPTVSAPSATDVATTNDTRSTENDSSEEDISGETEMELFKKVFGRPIPSLFSLLNQMSPAKQWWQGEHVCVNREEKVDQKKEAEAENPVNQFFLIGSSQLSSCRHTPNKYICTTTTRSPGLSKIVTVTYECCHGYRRIDRTKGCVKVDLKEVTEVLSEAGASTFGEVLKKNNMQKKFSNENVTWFIPADDVFKPSDAQPASSETNENELRKKRVDDDTNEVPSQPTPRPVVDVRSISDDVVMASVAKGLIDVNDVNNEQVIESEDKRSKLRMNVYPGETEPIVTVNCARIKSPNHLGNNSMVHIVDRMLYPVEKTLKQLIIENKQLSQFKQMLEKSGDLNKLEEDGHFTVFAPSNTAFDKLDAGLRSKYLRGQACANSVARHHLIPHSICSAAIVSDRRLSTRDISGDWLALERTDDNNLLIGNKAHAEVIDLVGTNGVLYVINKVLAPSSAQAMSQMLSSGNHTTFLDLVNKAGLMSMLDDSRNTTIFVPSEKALDDAKPLLEGMDTQALKDTLLYHMTSKPVLSCDMSDDMSLETSLPGKKLHLNLYNSLPLFSVFDQTATVQCARVLSHDMKACESYAHEIDKVMIPPKQTVLETLAENQNLSTFNSVLKDTKLEKEIQEGTFTVLAPSNSAFEKLPAETMEKLKKDKEFADEVLRKHVLTDSLCCSGIGMSGWIFTNHVSTLAGRAMEVKRDGSGSVLFGPMKAVQCDNTATNGLIHVVDKVMVPSGFKNTGVKFIDQNGSEVLLFGI</sequence>
<dbReference type="InterPro" id="IPR050904">
    <property type="entry name" value="Adhesion/Biosynth-related"/>
</dbReference>
<feature type="domain" description="FAS1" evidence="3">
    <location>
        <begin position="222"/>
        <end position="383"/>
    </location>
</feature>
<dbReference type="GO" id="GO:0050839">
    <property type="term" value="F:cell adhesion molecule binding"/>
    <property type="evidence" value="ECO:0007669"/>
    <property type="project" value="TreeGrafter"/>
</dbReference>
<keyword evidence="5" id="KW-1185">Reference proteome</keyword>
<evidence type="ECO:0000256" key="2">
    <source>
        <dbReference type="SAM" id="SignalP"/>
    </source>
</evidence>
<feature type="signal peptide" evidence="2">
    <location>
        <begin position="1"/>
        <end position="24"/>
    </location>
</feature>
<dbReference type="PANTHER" id="PTHR10900:SF77">
    <property type="entry name" value="FI19380P1"/>
    <property type="match status" value="1"/>
</dbReference>
<dbReference type="InterPro" id="IPR036378">
    <property type="entry name" value="FAS1_dom_sf"/>
</dbReference>
<proteinExistence type="predicted"/>
<dbReference type="AlphaFoldDB" id="A0A9P0C6N4"/>
<dbReference type="Gene3D" id="2.30.180.10">
    <property type="entry name" value="FAS1 domain"/>
    <property type="match status" value="4"/>
</dbReference>
<dbReference type="InterPro" id="IPR000782">
    <property type="entry name" value="FAS1_domain"/>
</dbReference>
<feature type="domain" description="FAS1" evidence="3">
    <location>
        <begin position="666"/>
        <end position="801"/>
    </location>
</feature>
<dbReference type="GO" id="GO:0007155">
    <property type="term" value="P:cell adhesion"/>
    <property type="evidence" value="ECO:0007669"/>
    <property type="project" value="TreeGrafter"/>
</dbReference>
<feature type="chain" id="PRO_5040301482" description="FAS1 domain-containing protein" evidence="2">
    <location>
        <begin position="25"/>
        <end position="826"/>
    </location>
</feature>
<evidence type="ECO:0000256" key="1">
    <source>
        <dbReference type="SAM" id="MobiDB-lite"/>
    </source>
</evidence>